<sequence length="185" mass="20192">MHPPSAMAVQQQLRRLVINRAVNAPRAYSSYYPMVENKGTRSLHISQSMQSKRDASTIDFAYMPQIELETPPRNDIMRVPILPDNTTAPDRLGEAAELVVRPEISTVSANGTHIDSPSAMYEVVDNHAAELSPFDLTKKVTTAATEAASKMTGMSTERLKAPGAVRELWDGLLDDILGAKKATSA</sequence>
<reference evidence="1 2" key="1">
    <citation type="submission" date="2024-09" db="EMBL/GenBank/DDBJ databases">
        <title>Rethinking Asexuality: The Enigmatic Case of Functional Sexual Genes in Lepraria (Stereocaulaceae).</title>
        <authorList>
            <person name="Doellman M."/>
            <person name="Sun Y."/>
            <person name="Barcenas-Pena A."/>
            <person name="Lumbsch H.T."/>
            <person name="Grewe F."/>
        </authorList>
    </citation>
    <scope>NUCLEOTIDE SEQUENCE [LARGE SCALE GENOMIC DNA]</scope>
    <source>
        <strain evidence="1 2">Mercado 3170</strain>
    </source>
</reference>
<name>A0ABR4AAU2_9LECA</name>
<evidence type="ECO:0000313" key="1">
    <source>
        <dbReference type="EMBL" id="KAL2042210.1"/>
    </source>
</evidence>
<dbReference type="Proteomes" id="UP001590950">
    <property type="component" value="Unassembled WGS sequence"/>
</dbReference>
<protein>
    <submittedName>
        <fullName evidence="1">Uncharacterized protein</fullName>
    </submittedName>
</protein>
<organism evidence="1 2">
    <name type="scientific">Stereocaulon virgatum</name>
    <dbReference type="NCBI Taxonomy" id="373712"/>
    <lineage>
        <taxon>Eukaryota</taxon>
        <taxon>Fungi</taxon>
        <taxon>Dikarya</taxon>
        <taxon>Ascomycota</taxon>
        <taxon>Pezizomycotina</taxon>
        <taxon>Lecanoromycetes</taxon>
        <taxon>OSLEUM clade</taxon>
        <taxon>Lecanoromycetidae</taxon>
        <taxon>Lecanorales</taxon>
        <taxon>Lecanorineae</taxon>
        <taxon>Stereocaulaceae</taxon>
        <taxon>Stereocaulon</taxon>
    </lineage>
</organism>
<comment type="caution">
    <text evidence="1">The sequence shown here is derived from an EMBL/GenBank/DDBJ whole genome shotgun (WGS) entry which is preliminary data.</text>
</comment>
<dbReference type="EMBL" id="JBEFKJ010000014">
    <property type="protein sequence ID" value="KAL2042210.1"/>
    <property type="molecule type" value="Genomic_DNA"/>
</dbReference>
<gene>
    <name evidence="1" type="ORF">N7G274_004698</name>
</gene>
<accession>A0ABR4AAU2</accession>
<evidence type="ECO:0000313" key="2">
    <source>
        <dbReference type="Proteomes" id="UP001590950"/>
    </source>
</evidence>
<keyword evidence="2" id="KW-1185">Reference proteome</keyword>
<proteinExistence type="predicted"/>